<evidence type="ECO:0000256" key="3">
    <source>
        <dbReference type="ARBA" id="ARBA00023012"/>
    </source>
</evidence>
<proteinExistence type="predicted"/>
<dbReference type="InterPro" id="IPR011712">
    <property type="entry name" value="Sig_transdc_His_kin_sub3_dim/P"/>
</dbReference>
<feature type="transmembrane region" description="Helical" evidence="5">
    <location>
        <begin position="418"/>
        <end position="437"/>
    </location>
</feature>
<dbReference type="SMART" id="SM00028">
    <property type="entry name" value="TPR"/>
    <property type="match status" value="3"/>
</dbReference>
<keyword evidence="8" id="KW-1185">Reference proteome</keyword>
<dbReference type="GO" id="GO:0016020">
    <property type="term" value="C:membrane"/>
    <property type="evidence" value="ECO:0007669"/>
    <property type="project" value="InterPro"/>
</dbReference>
<feature type="domain" description="Histidine kinase" evidence="6">
    <location>
        <begin position="587"/>
        <end position="670"/>
    </location>
</feature>
<keyword evidence="5" id="KW-0472">Membrane</keyword>
<dbReference type="InterPro" id="IPR003594">
    <property type="entry name" value="HATPase_dom"/>
</dbReference>
<dbReference type="InterPro" id="IPR050482">
    <property type="entry name" value="Sensor_HK_TwoCompSys"/>
</dbReference>
<dbReference type="SUPFAM" id="SSF48452">
    <property type="entry name" value="TPR-like"/>
    <property type="match status" value="1"/>
</dbReference>
<dbReference type="SUPFAM" id="SSF55874">
    <property type="entry name" value="ATPase domain of HSP90 chaperone/DNA topoisomerase II/histidine kinase"/>
    <property type="match status" value="1"/>
</dbReference>
<sequence length="670" mass="77143">MIKYIKIRHTILMVLFVATTQLSGQHKESHEKDSLVFLMEKAKDKTISLSERIESAKLAYVLAKEQSNDSLEVCTTLQLAILNFLSDDLENYKQLSQEGLNLSTKIKDSVNVAKALKYLASYYDIQNNLDSAYHFYSRAEKAYRVINDDRNTGRMLLSMAIIQKNVKDYIGSETITIESLNYLISSNDDKYLASAYNNLGITSNELENYEDAINYHLKSLKYDRKLGKNKSSEITSLNNIGVVYIRSGDYDKAIDYFNQGLTYQNIKKFSPLEYARLLDNLTYSKFLGNYEGDLLDGFKEALSIRDSLNDIAGLITNNMHLAEYYLSTEDTLKAIEYAEVANKLALGSSNYGDRLKPMKMLSEIDNREKALDYAQQYIKISDSLQKTERAIRNKFARIRFDTDQIEKRNVEITRQKQLYLITSLILFVIGALVYIIFKQKSRNKQLRFDQLQQKSNEEIYNLMIAQQQRLEEGRQQEKQRVSRELHDGVLSKLFGTRLSLDSLNNRSDTEAVDTRAKYLEDLKVIEQEIRQVSHDLNGEIFDSNLGYTEVITNLITNQTKIKDVKYQFNADKLINWEEVSNKVKIHLYRILQESLQNINKHARAKNVTVNFQKIDEKIQLDIADDGVGFDDNKVKNGIGLKNIKSRIKELNGKLRFTSVKGKGTNISITV</sequence>
<dbReference type="Gene3D" id="1.20.5.1930">
    <property type="match status" value="1"/>
</dbReference>
<keyword evidence="5" id="KW-1133">Transmembrane helix</keyword>
<dbReference type="InterPro" id="IPR036890">
    <property type="entry name" value="HATPase_C_sf"/>
</dbReference>
<dbReference type="Gene3D" id="3.30.565.10">
    <property type="entry name" value="Histidine kinase-like ATPase, C-terminal domain"/>
    <property type="match status" value="1"/>
</dbReference>
<dbReference type="GO" id="GO:0000155">
    <property type="term" value="F:phosphorelay sensor kinase activity"/>
    <property type="evidence" value="ECO:0007669"/>
    <property type="project" value="InterPro"/>
</dbReference>
<keyword evidence="4" id="KW-0802">TPR repeat</keyword>
<evidence type="ECO:0000313" key="7">
    <source>
        <dbReference type="EMBL" id="NER12294.1"/>
    </source>
</evidence>
<evidence type="ECO:0000256" key="5">
    <source>
        <dbReference type="SAM" id="Phobius"/>
    </source>
</evidence>
<dbReference type="Pfam" id="PF07730">
    <property type="entry name" value="HisKA_3"/>
    <property type="match status" value="1"/>
</dbReference>
<protein>
    <submittedName>
        <fullName evidence="7">Tetratricopeptide repeat protein</fullName>
    </submittedName>
</protein>
<dbReference type="RefSeq" id="WP_163605322.1">
    <property type="nucleotide sequence ID" value="NZ_JAABOO010000001.1"/>
</dbReference>
<dbReference type="Gene3D" id="1.25.40.10">
    <property type="entry name" value="Tetratricopeptide repeat domain"/>
    <property type="match status" value="3"/>
</dbReference>
<feature type="repeat" description="TPR" evidence="4">
    <location>
        <begin position="193"/>
        <end position="226"/>
    </location>
</feature>
<organism evidence="7 8">
    <name type="scientific">Leptobacterium flavescens</name>
    <dbReference type="NCBI Taxonomy" id="472055"/>
    <lineage>
        <taxon>Bacteria</taxon>
        <taxon>Pseudomonadati</taxon>
        <taxon>Bacteroidota</taxon>
        <taxon>Flavobacteriia</taxon>
        <taxon>Flavobacteriales</taxon>
        <taxon>Flavobacteriaceae</taxon>
        <taxon>Leptobacterium</taxon>
    </lineage>
</organism>
<dbReference type="Pfam" id="PF13424">
    <property type="entry name" value="TPR_12"/>
    <property type="match status" value="1"/>
</dbReference>
<evidence type="ECO:0000313" key="8">
    <source>
        <dbReference type="Proteomes" id="UP000468581"/>
    </source>
</evidence>
<dbReference type="PANTHER" id="PTHR24421">
    <property type="entry name" value="NITRATE/NITRITE SENSOR PROTEIN NARX-RELATED"/>
    <property type="match status" value="1"/>
</dbReference>
<dbReference type="InterPro" id="IPR005467">
    <property type="entry name" value="His_kinase_dom"/>
</dbReference>
<evidence type="ECO:0000256" key="2">
    <source>
        <dbReference type="ARBA" id="ARBA00022777"/>
    </source>
</evidence>
<dbReference type="GO" id="GO:0046983">
    <property type="term" value="F:protein dimerization activity"/>
    <property type="evidence" value="ECO:0007669"/>
    <property type="project" value="InterPro"/>
</dbReference>
<dbReference type="AlphaFoldDB" id="A0A6P0UGC3"/>
<name>A0A6P0UGC3_9FLAO</name>
<keyword evidence="3" id="KW-0902">Two-component regulatory system</keyword>
<dbReference type="Proteomes" id="UP000468581">
    <property type="component" value="Unassembled WGS sequence"/>
</dbReference>
<dbReference type="InterPro" id="IPR011990">
    <property type="entry name" value="TPR-like_helical_dom_sf"/>
</dbReference>
<accession>A0A6P0UGC3</accession>
<dbReference type="PROSITE" id="PS50293">
    <property type="entry name" value="TPR_REGION"/>
    <property type="match status" value="1"/>
</dbReference>
<reference evidence="7 8" key="1">
    <citation type="submission" date="2020-01" db="EMBL/GenBank/DDBJ databases">
        <title>Leptobacterium flavescens.</title>
        <authorList>
            <person name="Wang G."/>
        </authorList>
    </citation>
    <scope>NUCLEOTIDE SEQUENCE [LARGE SCALE GENOMIC DNA]</scope>
    <source>
        <strain evidence="7 8">KCTC 22160</strain>
    </source>
</reference>
<dbReference type="CDD" id="cd16917">
    <property type="entry name" value="HATPase_UhpB-NarQ-NarX-like"/>
    <property type="match status" value="1"/>
</dbReference>
<keyword evidence="5" id="KW-0812">Transmembrane</keyword>
<evidence type="ECO:0000259" key="6">
    <source>
        <dbReference type="PROSITE" id="PS50109"/>
    </source>
</evidence>
<dbReference type="PROSITE" id="PS50005">
    <property type="entry name" value="TPR"/>
    <property type="match status" value="2"/>
</dbReference>
<dbReference type="EMBL" id="JAABOO010000001">
    <property type="protein sequence ID" value="NER12294.1"/>
    <property type="molecule type" value="Genomic_DNA"/>
</dbReference>
<keyword evidence="2" id="KW-0418">Kinase</keyword>
<evidence type="ECO:0000256" key="1">
    <source>
        <dbReference type="ARBA" id="ARBA00022679"/>
    </source>
</evidence>
<keyword evidence="1" id="KW-0808">Transferase</keyword>
<feature type="repeat" description="TPR" evidence="4">
    <location>
        <begin position="234"/>
        <end position="267"/>
    </location>
</feature>
<gene>
    <name evidence="7" type="ORF">GWK08_02465</name>
</gene>
<dbReference type="PROSITE" id="PS50109">
    <property type="entry name" value="HIS_KIN"/>
    <property type="match status" value="1"/>
</dbReference>
<dbReference type="InterPro" id="IPR019734">
    <property type="entry name" value="TPR_rpt"/>
</dbReference>
<evidence type="ECO:0000256" key="4">
    <source>
        <dbReference type="PROSITE-ProRule" id="PRU00339"/>
    </source>
</evidence>
<comment type="caution">
    <text evidence="7">The sequence shown here is derived from an EMBL/GenBank/DDBJ whole genome shotgun (WGS) entry which is preliminary data.</text>
</comment>
<dbReference type="Pfam" id="PF02518">
    <property type="entry name" value="HATPase_c"/>
    <property type="match status" value="1"/>
</dbReference>